<keyword evidence="5 9" id="KW-0460">Magnesium</keyword>
<dbReference type="GO" id="GO:0008616">
    <property type="term" value="P:tRNA queuosine(34) biosynthetic process"/>
    <property type="evidence" value="ECO:0007669"/>
    <property type="project" value="UniProtKB-UniRule"/>
</dbReference>
<dbReference type="InterPro" id="IPR030977">
    <property type="entry name" value="QueE_Cx14CxxC"/>
</dbReference>
<dbReference type="GO" id="GO:0000287">
    <property type="term" value="F:magnesium ion binding"/>
    <property type="evidence" value="ECO:0007669"/>
    <property type="project" value="UniProtKB-UniRule"/>
</dbReference>
<dbReference type="InterPro" id="IPR013785">
    <property type="entry name" value="Aldolase_TIM"/>
</dbReference>
<evidence type="ECO:0000256" key="9">
    <source>
        <dbReference type="HAMAP-Rule" id="MF_00917"/>
    </source>
</evidence>
<comment type="caution">
    <text evidence="9">Lacks conserved residue(s) required for the propagation of feature annotation.</text>
</comment>
<protein>
    <recommendedName>
        <fullName evidence="9">7-carboxy-7-deazaguanine synthase</fullName>
        <shortName evidence="9">CDG synthase</shortName>
        <ecNumber evidence="9">4.3.99.3</ecNumber>
    </recommendedName>
    <alternativeName>
        <fullName evidence="9">Queuosine biosynthesis protein QueE</fullName>
    </alternativeName>
</protein>
<feature type="binding site" evidence="9">
    <location>
        <begin position="12"/>
        <end position="14"/>
    </location>
    <ligand>
        <name>substrate</name>
    </ligand>
</feature>
<dbReference type="PIRSF" id="PIRSF000370">
    <property type="entry name" value="QueE"/>
    <property type="match status" value="1"/>
</dbReference>
<keyword evidence="6 9" id="KW-0408">Iron</keyword>
<dbReference type="UniPathway" id="UPA00391"/>
<keyword evidence="2 9" id="KW-0949">S-adenosyl-L-methionine</keyword>
<comment type="catalytic activity">
    <reaction evidence="9">
        <text>6-carboxy-5,6,7,8-tetrahydropterin + H(+) = 7-carboxy-7-carbaguanine + NH4(+)</text>
        <dbReference type="Rhea" id="RHEA:27974"/>
        <dbReference type="ChEBI" id="CHEBI:15378"/>
        <dbReference type="ChEBI" id="CHEBI:28938"/>
        <dbReference type="ChEBI" id="CHEBI:61032"/>
        <dbReference type="ChEBI" id="CHEBI:61036"/>
        <dbReference type="EC" id="4.3.99.3"/>
    </reaction>
</comment>
<dbReference type="EMBL" id="CP028901">
    <property type="protein sequence ID" value="AWB33431.1"/>
    <property type="molecule type" value="Genomic_DNA"/>
</dbReference>
<feature type="binding site" evidence="9">
    <location>
        <position position="91"/>
    </location>
    <ligand>
        <name>substrate</name>
    </ligand>
</feature>
<dbReference type="GO" id="GO:0051539">
    <property type="term" value="F:4 iron, 4 sulfur cluster binding"/>
    <property type="evidence" value="ECO:0007669"/>
    <property type="project" value="UniProtKB-UniRule"/>
</dbReference>
<comment type="function">
    <text evidence="9">Catalyzes the complex heterocyclic radical-mediated conversion of 6-carboxy-5,6,7,8-tetrahydropterin (CPH4) to 7-carboxy-7-deazaguanine (CDG), a step common to the biosynthetic pathways of all 7-deazapurine-containing compounds.</text>
</comment>
<evidence type="ECO:0000313" key="12">
    <source>
        <dbReference type="Proteomes" id="UP000244571"/>
    </source>
</evidence>
<dbReference type="KEGG" id="boz:DBV39_06610"/>
<dbReference type="PROSITE" id="PS51918">
    <property type="entry name" value="RADICAL_SAM"/>
    <property type="match status" value="1"/>
</dbReference>
<feature type="binding site" evidence="9">
    <location>
        <begin position="134"/>
        <end position="136"/>
    </location>
    <ligand>
        <name>S-adenosyl-L-methionine</name>
        <dbReference type="ChEBI" id="CHEBI:59789"/>
    </ligand>
</feature>
<comment type="cofactor">
    <cofactor evidence="9">
        <name>Mg(2+)</name>
        <dbReference type="ChEBI" id="CHEBI:18420"/>
    </cofactor>
</comment>
<comment type="cofactor">
    <cofactor evidence="9">
        <name>S-adenosyl-L-methionine</name>
        <dbReference type="ChEBI" id="CHEBI:59789"/>
    </cofactor>
    <text evidence="9">Binds 1 S-adenosyl-L-methionine per subunit.</text>
</comment>
<reference evidence="11 12" key="1">
    <citation type="submission" date="2018-04" db="EMBL/GenBank/DDBJ databases">
        <title>Bordetella sp. HZ20 isolated from seawater.</title>
        <authorList>
            <person name="Sun C."/>
        </authorList>
    </citation>
    <scope>NUCLEOTIDE SEQUENCE [LARGE SCALE GENOMIC DNA]</scope>
    <source>
        <strain evidence="11 12">HZ20</strain>
    </source>
</reference>
<keyword evidence="8 9" id="KW-0456">Lyase</keyword>
<feature type="binding site" evidence="9">
    <location>
        <position position="46"/>
    </location>
    <ligand>
        <name>[4Fe-4S] cluster</name>
        <dbReference type="ChEBI" id="CHEBI:49883"/>
        <note>4Fe-4S-S-AdoMet</note>
    </ligand>
</feature>
<comment type="pathway">
    <text evidence="9">Purine metabolism; 7-cyano-7-deazaguanine biosynthesis.</text>
</comment>
<evidence type="ECO:0000256" key="8">
    <source>
        <dbReference type="ARBA" id="ARBA00023239"/>
    </source>
</evidence>
<dbReference type="PANTHER" id="PTHR42836">
    <property type="entry name" value="7-CARBOXY-7-DEAZAGUANINE SYNTHASE"/>
    <property type="match status" value="1"/>
</dbReference>
<evidence type="ECO:0000313" key="11">
    <source>
        <dbReference type="EMBL" id="AWB33431.1"/>
    </source>
</evidence>
<evidence type="ECO:0000256" key="3">
    <source>
        <dbReference type="ARBA" id="ARBA00022723"/>
    </source>
</evidence>
<evidence type="ECO:0000256" key="7">
    <source>
        <dbReference type="ARBA" id="ARBA00023014"/>
    </source>
</evidence>
<dbReference type="SUPFAM" id="SSF102114">
    <property type="entry name" value="Radical SAM enzymes"/>
    <property type="match status" value="1"/>
</dbReference>
<feature type="binding site" evidence="9">
    <location>
        <position position="49"/>
    </location>
    <ligand>
        <name>[4Fe-4S] cluster</name>
        <dbReference type="ChEBI" id="CHEBI:49883"/>
        <note>4Fe-4S-S-AdoMet</note>
    </ligand>
</feature>
<evidence type="ECO:0000256" key="1">
    <source>
        <dbReference type="ARBA" id="ARBA00022485"/>
    </source>
</evidence>
<dbReference type="OrthoDB" id="9792276at2"/>
<dbReference type="Proteomes" id="UP000244571">
    <property type="component" value="Chromosome"/>
</dbReference>
<feature type="binding site" evidence="9">
    <location>
        <position position="93"/>
    </location>
    <ligand>
        <name>S-adenosyl-L-methionine</name>
        <dbReference type="ChEBI" id="CHEBI:59789"/>
    </ligand>
</feature>
<accession>A0A2R4XI08</accession>
<feature type="binding site" evidence="9">
    <location>
        <position position="31"/>
    </location>
    <ligand>
        <name>[4Fe-4S] cluster</name>
        <dbReference type="ChEBI" id="CHEBI:49883"/>
        <note>4Fe-4S-S-AdoMet</note>
    </ligand>
</feature>
<dbReference type="RefSeq" id="WP_108620860.1">
    <property type="nucleotide sequence ID" value="NZ_CP028901.1"/>
</dbReference>
<dbReference type="AlphaFoldDB" id="A0A2R4XI08"/>
<evidence type="ECO:0000256" key="4">
    <source>
        <dbReference type="ARBA" id="ARBA00022785"/>
    </source>
</evidence>
<organism evidence="11 12">
    <name type="scientific">Orrella marina</name>
    <dbReference type="NCBI Taxonomy" id="2163011"/>
    <lineage>
        <taxon>Bacteria</taxon>
        <taxon>Pseudomonadati</taxon>
        <taxon>Pseudomonadota</taxon>
        <taxon>Betaproteobacteria</taxon>
        <taxon>Burkholderiales</taxon>
        <taxon>Alcaligenaceae</taxon>
        <taxon>Orrella</taxon>
    </lineage>
</organism>
<evidence type="ECO:0000256" key="5">
    <source>
        <dbReference type="ARBA" id="ARBA00022842"/>
    </source>
</evidence>
<dbReference type="CDD" id="cd01335">
    <property type="entry name" value="Radical_SAM"/>
    <property type="match status" value="1"/>
</dbReference>
<dbReference type="InterPro" id="IPR058240">
    <property type="entry name" value="rSAM_sf"/>
</dbReference>
<proteinExistence type="inferred from homology"/>
<dbReference type="InterPro" id="IPR024924">
    <property type="entry name" value="7-CO-7-deazaguanine_synth-like"/>
</dbReference>
<dbReference type="InterPro" id="IPR007197">
    <property type="entry name" value="rSAM"/>
</dbReference>
<evidence type="ECO:0000256" key="2">
    <source>
        <dbReference type="ARBA" id="ARBA00022691"/>
    </source>
</evidence>
<keyword evidence="7 9" id="KW-0411">Iron-sulfur</keyword>
<comment type="cofactor">
    <cofactor evidence="9">
        <name>[4Fe-4S] cluster</name>
        <dbReference type="ChEBI" id="CHEBI:49883"/>
    </cofactor>
    <text evidence="9">Binds 1 [4Fe-4S] cluster. The cluster is coordinated with 3 cysteines and an exchangeable S-adenosyl-L-methionine.</text>
</comment>
<keyword evidence="12" id="KW-1185">Reference proteome</keyword>
<comment type="subunit">
    <text evidence="9">Homodimer.</text>
</comment>
<feature type="binding site" evidence="9">
    <location>
        <position position="51"/>
    </location>
    <ligand>
        <name>Mg(2+)</name>
        <dbReference type="ChEBI" id="CHEBI:18420"/>
    </ligand>
</feature>
<dbReference type="GO" id="GO:1904047">
    <property type="term" value="F:S-adenosyl-L-methionine binding"/>
    <property type="evidence" value="ECO:0007669"/>
    <property type="project" value="UniProtKB-UniRule"/>
</dbReference>
<dbReference type="EC" id="4.3.99.3" evidence="9"/>
<name>A0A2R4XI08_9BURK</name>
<feature type="binding site" evidence="9">
    <location>
        <position position="27"/>
    </location>
    <ligand>
        <name>substrate</name>
    </ligand>
</feature>
<sequence length="213" mass="23593">MIYSVKEIFYTLQGEGLQAGMPAVFCRFAGCNLWTGREVDRPKAICQFCDTDFTGTDGTLGGKFRSADDLADTILQLWPSDDTRHRLVVMTGGEPLLQVDPSLIAALHARQFRIAIETNGTIQAPEGLDWICVSPKAGADWVQRTGNELKLVFPQPGLMPDDLNLADLAFEHFLLQPMDGPLQRTNTEKAIAFCQANPAWRLSVQTHKMTGIR</sequence>
<evidence type="ECO:0000256" key="6">
    <source>
        <dbReference type="ARBA" id="ARBA00023004"/>
    </source>
</evidence>
<keyword evidence="3 9" id="KW-0479">Metal-binding</keyword>
<dbReference type="SFLD" id="SFLDS00029">
    <property type="entry name" value="Radical_SAM"/>
    <property type="match status" value="1"/>
</dbReference>
<keyword evidence="4 9" id="KW-0671">Queuosine biosynthesis</keyword>
<dbReference type="SFLD" id="SFLDF00376">
    <property type="entry name" value="7-carboxy-7-deazaguanine_synth"/>
    <property type="match status" value="1"/>
</dbReference>
<dbReference type="PANTHER" id="PTHR42836:SF1">
    <property type="entry name" value="7-CARBOXY-7-DEAZAGUANINE SYNTHASE"/>
    <property type="match status" value="1"/>
</dbReference>
<keyword evidence="1 9" id="KW-0004">4Fe-4S</keyword>
<gene>
    <name evidence="9 11" type="primary">queE</name>
    <name evidence="11" type="ORF">DBV39_06610</name>
</gene>
<comment type="similarity">
    <text evidence="9">Belongs to the radical SAM superfamily. 7-carboxy-7-deazaguanine synthase family.</text>
</comment>
<evidence type="ECO:0000259" key="10">
    <source>
        <dbReference type="PROSITE" id="PS51918"/>
    </source>
</evidence>
<dbReference type="Gene3D" id="3.20.20.70">
    <property type="entry name" value="Aldolase class I"/>
    <property type="match status" value="1"/>
</dbReference>
<dbReference type="HAMAP" id="MF_00917">
    <property type="entry name" value="QueE"/>
    <property type="match status" value="1"/>
</dbReference>
<dbReference type="NCBIfam" id="TIGR04508">
    <property type="entry name" value="queE_Cx14CxxC"/>
    <property type="match status" value="1"/>
</dbReference>
<feature type="domain" description="Radical SAM core" evidence="10">
    <location>
        <begin position="18"/>
        <end position="213"/>
    </location>
</feature>
<feature type="binding site" evidence="9">
    <location>
        <begin position="176"/>
        <end position="179"/>
    </location>
    <ligand>
        <name>S-adenosyl-L-methionine</name>
        <dbReference type="ChEBI" id="CHEBI:59789"/>
    </ligand>
</feature>
<dbReference type="GO" id="GO:0016840">
    <property type="term" value="F:carbon-nitrogen lyase activity"/>
    <property type="evidence" value="ECO:0007669"/>
    <property type="project" value="UniProtKB-UniRule"/>
</dbReference>
<feature type="binding site" evidence="9">
    <location>
        <begin position="48"/>
        <end position="50"/>
    </location>
    <ligand>
        <name>S-adenosyl-L-methionine</name>
        <dbReference type="ChEBI" id="CHEBI:59789"/>
    </ligand>
</feature>